<dbReference type="InterPro" id="IPR010387">
    <property type="entry name" value="QueT"/>
</dbReference>
<dbReference type="EMBL" id="PNHE01000035">
    <property type="protein sequence ID" value="PMC57925.1"/>
    <property type="molecule type" value="Genomic_DNA"/>
</dbReference>
<comment type="caution">
    <text evidence="2">The sequence shown here is derived from an EMBL/GenBank/DDBJ whole genome shotgun (WGS) entry which is preliminary data.</text>
</comment>
<feature type="transmembrane region" description="Helical" evidence="1">
    <location>
        <begin position="12"/>
        <end position="33"/>
    </location>
</feature>
<keyword evidence="1" id="KW-1133">Transmembrane helix</keyword>
<reference evidence="2 3" key="1">
    <citation type="submission" date="2017-09" db="EMBL/GenBank/DDBJ databases">
        <title>Bacterial strain isolated from the female urinary microbiota.</title>
        <authorList>
            <person name="Thomas-White K."/>
            <person name="Kumar N."/>
            <person name="Forster S."/>
            <person name="Putonti C."/>
            <person name="Lawley T."/>
            <person name="Wolfe A.J."/>
        </authorList>
    </citation>
    <scope>NUCLEOTIDE SEQUENCE [LARGE SCALE GENOMIC DNA]</scope>
    <source>
        <strain evidence="2 3">UMB0852</strain>
    </source>
</reference>
<dbReference type="PANTHER" id="PTHR40044:SF1">
    <property type="entry name" value="INTEGRAL MEMBRANE PROTEIN"/>
    <property type="match status" value="1"/>
</dbReference>
<dbReference type="STRING" id="84521.SAMN04487994_10345"/>
<feature type="transmembrane region" description="Helical" evidence="1">
    <location>
        <begin position="69"/>
        <end position="87"/>
    </location>
</feature>
<evidence type="ECO:0000256" key="1">
    <source>
        <dbReference type="SAM" id="Phobius"/>
    </source>
</evidence>
<dbReference type="PIRSF" id="PIRSF031501">
    <property type="entry name" value="QueT"/>
    <property type="match status" value="1"/>
</dbReference>
<sequence>MKTNDLVKGGIVAAIYIVLTLLVAPVAFGPVQFRISEGLNFLGLYNRRYIIAITLGVFLVNMANGPIDMVVGTLHTVLSLILGRYLAKKVTERQQNSHRITQYAIMTLVFSVMMFIIAYMLVYLLHFEEAFWFTYGTLFLSELIAMALGAFIMLPLSARIDFEE</sequence>
<dbReference type="AlphaFoldDB" id="A0A2N6SLI5"/>
<keyword evidence="3" id="KW-1185">Reference proteome</keyword>
<gene>
    <name evidence="2" type="ORF">CJ205_07105</name>
</gene>
<dbReference type="OrthoDB" id="1706970at2"/>
<name>A0A2N6SLI5_9LACT</name>
<dbReference type="Proteomes" id="UP000235682">
    <property type="component" value="Unassembled WGS sequence"/>
</dbReference>
<proteinExistence type="predicted"/>
<keyword evidence="1" id="KW-0472">Membrane</keyword>
<dbReference type="RefSeq" id="WP_102228007.1">
    <property type="nucleotide sequence ID" value="NZ_PNFY01000033.1"/>
</dbReference>
<evidence type="ECO:0000313" key="3">
    <source>
        <dbReference type="Proteomes" id="UP000235682"/>
    </source>
</evidence>
<protein>
    <submittedName>
        <fullName evidence="2">QueT transporter family protein</fullName>
    </submittedName>
</protein>
<feature type="transmembrane region" description="Helical" evidence="1">
    <location>
        <begin position="103"/>
        <end position="126"/>
    </location>
</feature>
<keyword evidence="1" id="KW-0812">Transmembrane</keyword>
<dbReference type="PANTHER" id="PTHR40044">
    <property type="entry name" value="INTEGRAL MEMBRANE PROTEIN-RELATED"/>
    <property type="match status" value="1"/>
</dbReference>
<evidence type="ECO:0000313" key="2">
    <source>
        <dbReference type="EMBL" id="PMC57925.1"/>
    </source>
</evidence>
<accession>A0A2N6SLI5</accession>
<dbReference type="Pfam" id="PF06177">
    <property type="entry name" value="QueT"/>
    <property type="match status" value="1"/>
</dbReference>
<organism evidence="2 3">
    <name type="scientific">Dolosicoccus paucivorans</name>
    <dbReference type="NCBI Taxonomy" id="84521"/>
    <lineage>
        <taxon>Bacteria</taxon>
        <taxon>Bacillati</taxon>
        <taxon>Bacillota</taxon>
        <taxon>Bacilli</taxon>
        <taxon>Lactobacillales</taxon>
        <taxon>Aerococcaceae</taxon>
        <taxon>Dolosicoccus</taxon>
    </lineage>
</organism>
<feature type="transmembrane region" description="Helical" evidence="1">
    <location>
        <begin position="132"/>
        <end position="154"/>
    </location>
</feature>